<dbReference type="HOGENOM" id="CLU_489117_0_0_1"/>
<keyword evidence="3" id="KW-1185">Reference proteome</keyword>
<feature type="compositionally biased region" description="Polar residues" evidence="1">
    <location>
        <begin position="28"/>
        <end position="42"/>
    </location>
</feature>
<feature type="region of interest" description="Disordered" evidence="1">
    <location>
        <begin position="28"/>
        <end position="57"/>
    </location>
</feature>
<feature type="compositionally biased region" description="Basic residues" evidence="1">
    <location>
        <begin position="387"/>
        <end position="397"/>
    </location>
</feature>
<name>A0A0C2SNL6_AMAMK</name>
<gene>
    <name evidence="2" type="ORF">M378DRAFT_564453</name>
</gene>
<dbReference type="OrthoDB" id="3255924at2759"/>
<dbReference type="Proteomes" id="UP000054549">
    <property type="component" value="Unassembled WGS sequence"/>
</dbReference>
<dbReference type="InParanoid" id="A0A0C2SNL6"/>
<accession>A0A0C2SNL6</accession>
<reference evidence="2 3" key="1">
    <citation type="submission" date="2014-04" db="EMBL/GenBank/DDBJ databases">
        <title>Evolutionary Origins and Diversification of the Mycorrhizal Mutualists.</title>
        <authorList>
            <consortium name="DOE Joint Genome Institute"/>
            <consortium name="Mycorrhizal Genomics Consortium"/>
            <person name="Kohler A."/>
            <person name="Kuo A."/>
            <person name="Nagy L.G."/>
            <person name="Floudas D."/>
            <person name="Copeland A."/>
            <person name="Barry K.W."/>
            <person name="Cichocki N."/>
            <person name="Veneault-Fourrey C."/>
            <person name="LaButti K."/>
            <person name="Lindquist E.A."/>
            <person name="Lipzen A."/>
            <person name="Lundell T."/>
            <person name="Morin E."/>
            <person name="Murat C."/>
            <person name="Riley R."/>
            <person name="Ohm R."/>
            <person name="Sun H."/>
            <person name="Tunlid A."/>
            <person name="Henrissat B."/>
            <person name="Grigoriev I.V."/>
            <person name="Hibbett D.S."/>
            <person name="Martin F."/>
        </authorList>
    </citation>
    <scope>NUCLEOTIDE SEQUENCE [LARGE SCALE GENOMIC DNA]</scope>
    <source>
        <strain evidence="2 3">Koide BX008</strain>
    </source>
</reference>
<feature type="region of interest" description="Disordered" evidence="1">
    <location>
        <begin position="292"/>
        <end position="503"/>
    </location>
</feature>
<dbReference type="EMBL" id="KN818246">
    <property type="protein sequence ID" value="KIL64820.1"/>
    <property type="molecule type" value="Genomic_DNA"/>
</dbReference>
<organism evidence="2 3">
    <name type="scientific">Amanita muscaria (strain Koide BX008)</name>
    <dbReference type="NCBI Taxonomy" id="946122"/>
    <lineage>
        <taxon>Eukaryota</taxon>
        <taxon>Fungi</taxon>
        <taxon>Dikarya</taxon>
        <taxon>Basidiomycota</taxon>
        <taxon>Agaricomycotina</taxon>
        <taxon>Agaricomycetes</taxon>
        <taxon>Agaricomycetidae</taxon>
        <taxon>Agaricales</taxon>
        <taxon>Pluteineae</taxon>
        <taxon>Amanitaceae</taxon>
        <taxon>Amanita</taxon>
    </lineage>
</organism>
<feature type="compositionally biased region" description="Low complexity" evidence="1">
    <location>
        <begin position="364"/>
        <end position="386"/>
    </location>
</feature>
<sequence>MPIQFGWSDTLHAMSTCFSCNAQASSSADSLNNYAPNASNPRTAGGNRIGPSHSSQSLPEALRPLLMNDSTDDEYADSLSLHSNIGESGGKKNKSRTRPPRPGAVALSETDTDGEDTTAALTRNMQSRRKSKRRGKKKQRNRGTDGWFTVFGYHLFGKRQPAIQLPLTDDEEEDEEEEAERRRRRVMRLSGNGSGTTLDSDAAPLDDAAIAAAVGRAHIVRNNEDTAPVDPMNGAVMAAGVTSGNVDEALARHADKAERRRKRRERKEREALERALSSGFSRISSLNSFNDEEGEFEGFQGSGDGASLVALKSPPSERTSASSKREAKFGASGMDEEDEVADFDGSIYARPIRTNSDPLKTSESRTTTTTSTATRSSNSTPAPSGRRSGRLSHHRARSNVSSNDAADDFHEAIFNTSSSIAPRETSLNDREDRKTKKSKIRSKPSPLAPSSTATSSQSPSLPSPPGSAALGPGLSTSLSMPPSSSQTVTGVAMPTKNTNTKPEMVPGLGLEDPFLIAPRAPTSAYGLDSGNRGFPSVGFGRRNSTHLNGAFLARRGD</sequence>
<feature type="region of interest" description="Disordered" evidence="1">
    <location>
        <begin position="247"/>
        <end position="277"/>
    </location>
</feature>
<evidence type="ECO:0000313" key="2">
    <source>
        <dbReference type="EMBL" id="KIL64820.1"/>
    </source>
</evidence>
<feature type="compositionally biased region" description="Acidic residues" evidence="1">
    <location>
        <begin position="168"/>
        <end position="178"/>
    </location>
</feature>
<feature type="compositionally biased region" description="Basic and acidic residues" evidence="1">
    <location>
        <begin position="249"/>
        <end position="258"/>
    </location>
</feature>
<evidence type="ECO:0000256" key="1">
    <source>
        <dbReference type="SAM" id="MobiDB-lite"/>
    </source>
</evidence>
<evidence type="ECO:0000313" key="3">
    <source>
        <dbReference type="Proteomes" id="UP000054549"/>
    </source>
</evidence>
<proteinExistence type="predicted"/>
<feature type="compositionally biased region" description="Basic residues" evidence="1">
    <location>
        <begin position="126"/>
        <end position="141"/>
    </location>
</feature>
<feature type="region of interest" description="Disordered" evidence="1">
    <location>
        <begin position="81"/>
        <end position="144"/>
    </location>
</feature>
<feature type="compositionally biased region" description="Low complexity" evidence="1">
    <location>
        <begin position="444"/>
        <end position="485"/>
    </location>
</feature>
<protein>
    <submittedName>
        <fullName evidence="2">Uncharacterized protein</fullName>
    </submittedName>
</protein>
<feature type="region of interest" description="Disordered" evidence="1">
    <location>
        <begin position="162"/>
        <end position="201"/>
    </location>
</feature>
<dbReference type="AlphaFoldDB" id="A0A0C2SNL6"/>